<accession>A0A0C3JXT6</accession>
<dbReference type="SUPFAM" id="SSF52540">
    <property type="entry name" value="P-loop containing nucleoside triphosphate hydrolases"/>
    <property type="match status" value="1"/>
</dbReference>
<dbReference type="AlphaFoldDB" id="A0A0C3JXT6"/>
<proteinExistence type="predicted"/>
<dbReference type="OrthoDB" id="59699at2759"/>
<dbReference type="Proteomes" id="UP000054217">
    <property type="component" value="Unassembled WGS sequence"/>
</dbReference>
<dbReference type="EMBL" id="KN831945">
    <property type="protein sequence ID" value="KIO13948.1"/>
    <property type="molecule type" value="Genomic_DNA"/>
</dbReference>
<reference evidence="1 2" key="1">
    <citation type="submission" date="2014-04" db="EMBL/GenBank/DDBJ databases">
        <authorList>
            <consortium name="DOE Joint Genome Institute"/>
            <person name="Kuo A."/>
            <person name="Kohler A."/>
            <person name="Costa M.D."/>
            <person name="Nagy L.G."/>
            <person name="Floudas D."/>
            <person name="Copeland A."/>
            <person name="Barry K.W."/>
            <person name="Cichocki N."/>
            <person name="Veneault-Fourrey C."/>
            <person name="LaButti K."/>
            <person name="Lindquist E.A."/>
            <person name="Lipzen A."/>
            <person name="Lundell T."/>
            <person name="Morin E."/>
            <person name="Murat C."/>
            <person name="Sun H."/>
            <person name="Tunlid A."/>
            <person name="Henrissat B."/>
            <person name="Grigoriev I.V."/>
            <person name="Hibbett D.S."/>
            <person name="Martin F."/>
            <person name="Nordberg H.P."/>
            <person name="Cantor M.N."/>
            <person name="Hua S.X."/>
        </authorList>
    </citation>
    <scope>NUCLEOTIDE SEQUENCE [LARGE SCALE GENOMIC DNA]</scope>
    <source>
        <strain evidence="1 2">Marx 270</strain>
    </source>
</reference>
<gene>
    <name evidence="1" type="ORF">M404DRAFT_992198</name>
</gene>
<dbReference type="InterPro" id="IPR027417">
    <property type="entry name" value="P-loop_NTPase"/>
</dbReference>
<dbReference type="InParanoid" id="A0A0C3JXT6"/>
<keyword evidence="2" id="KW-1185">Reference proteome</keyword>
<name>A0A0C3JXT6_PISTI</name>
<organism evidence="1 2">
    <name type="scientific">Pisolithus tinctorius Marx 270</name>
    <dbReference type="NCBI Taxonomy" id="870435"/>
    <lineage>
        <taxon>Eukaryota</taxon>
        <taxon>Fungi</taxon>
        <taxon>Dikarya</taxon>
        <taxon>Basidiomycota</taxon>
        <taxon>Agaricomycotina</taxon>
        <taxon>Agaricomycetes</taxon>
        <taxon>Agaricomycetidae</taxon>
        <taxon>Boletales</taxon>
        <taxon>Sclerodermatineae</taxon>
        <taxon>Pisolithaceae</taxon>
        <taxon>Pisolithus</taxon>
    </lineage>
</organism>
<reference evidence="2" key="2">
    <citation type="submission" date="2015-01" db="EMBL/GenBank/DDBJ databases">
        <title>Evolutionary Origins and Diversification of the Mycorrhizal Mutualists.</title>
        <authorList>
            <consortium name="DOE Joint Genome Institute"/>
            <consortium name="Mycorrhizal Genomics Consortium"/>
            <person name="Kohler A."/>
            <person name="Kuo A."/>
            <person name="Nagy L.G."/>
            <person name="Floudas D."/>
            <person name="Copeland A."/>
            <person name="Barry K.W."/>
            <person name="Cichocki N."/>
            <person name="Veneault-Fourrey C."/>
            <person name="LaButti K."/>
            <person name="Lindquist E.A."/>
            <person name="Lipzen A."/>
            <person name="Lundell T."/>
            <person name="Morin E."/>
            <person name="Murat C."/>
            <person name="Riley R."/>
            <person name="Ohm R."/>
            <person name="Sun H."/>
            <person name="Tunlid A."/>
            <person name="Henrissat B."/>
            <person name="Grigoriev I.V."/>
            <person name="Hibbett D.S."/>
            <person name="Martin F."/>
        </authorList>
    </citation>
    <scope>NUCLEOTIDE SEQUENCE [LARGE SCALE GENOMIC DNA]</scope>
    <source>
        <strain evidence="2">Marx 270</strain>
    </source>
</reference>
<dbReference type="STRING" id="870435.A0A0C3JXT6"/>
<dbReference type="HOGENOM" id="CLU_023805_1_1_1"/>
<evidence type="ECO:0000313" key="1">
    <source>
        <dbReference type="EMBL" id="KIO13948.1"/>
    </source>
</evidence>
<sequence>MAPDRVEEWFELRNPLASSSGSRRFGGSDVIDIAPGATEPMVAATSNRVLAEMEDTPLATSKPGYRLDSEKAKEYMKNIEQFRILVLGRANAGKTTILQRVCGSTELPEVFDEEGNKIHGVVVQGTSTRGYHSIKHQFMFQSNPGFVFHDSCGFEAGSTKQFDEMKNFVIERAVEKRLKKRIHAIWYCIPMTECNRTVTAAEKKFFNECDTGHVPVIVLLTKVDTLNLEAIQELENESLEIEVTDDRVEQKERELLEEWLACVKDGLDECEFPPRAYMALQSECSITLKKS</sequence>
<protein>
    <submittedName>
        <fullName evidence="1">Uncharacterized protein</fullName>
    </submittedName>
</protein>
<evidence type="ECO:0000313" key="2">
    <source>
        <dbReference type="Proteomes" id="UP000054217"/>
    </source>
</evidence>
<dbReference type="Gene3D" id="3.40.50.300">
    <property type="entry name" value="P-loop containing nucleotide triphosphate hydrolases"/>
    <property type="match status" value="1"/>
</dbReference>